<keyword evidence="1" id="KW-0812">Transmembrane</keyword>
<name>A0A5J4FVW1_9FLAO</name>
<feature type="transmembrane region" description="Helical" evidence="1">
    <location>
        <begin position="85"/>
        <end position="106"/>
    </location>
</feature>
<keyword evidence="1" id="KW-1133">Transmembrane helix</keyword>
<dbReference type="RefSeq" id="WP_235906082.1">
    <property type="nucleotide sequence ID" value="NZ_BKCF01000002.1"/>
</dbReference>
<evidence type="ECO:0000313" key="2">
    <source>
        <dbReference type="EMBL" id="GEQ86083.1"/>
    </source>
</evidence>
<reference evidence="2 3" key="1">
    <citation type="submission" date="2019-08" db="EMBL/GenBank/DDBJ databases">
        <title>Ulvibacter marinistellae sp. nov., isolated from a starfish, Patiria pectinifera.</title>
        <authorList>
            <person name="Kawano K."/>
            <person name="Ushijima N."/>
            <person name="Kihara M."/>
            <person name="Itoh H."/>
        </authorList>
    </citation>
    <scope>NUCLEOTIDE SEQUENCE [LARGE SCALE GENOMIC DNA]</scope>
    <source>
        <strain evidence="2 3">KK4</strain>
    </source>
</reference>
<dbReference type="Proteomes" id="UP000326994">
    <property type="component" value="Unassembled WGS sequence"/>
</dbReference>
<evidence type="ECO:0000313" key="3">
    <source>
        <dbReference type="Proteomes" id="UP000326994"/>
    </source>
</evidence>
<accession>A0A5J4FVW1</accession>
<evidence type="ECO:0000256" key="1">
    <source>
        <dbReference type="SAM" id="Phobius"/>
    </source>
</evidence>
<dbReference type="EMBL" id="BKCF01000002">
    <property type="protein sequence ID" value="GEQ86083.1"/>
    <property type="molecule type" value="Genomic_DNA"/>
</dbReference>
<evidence type="ECO:0008006" key="4">
    <source>
        <dbReference type="Google" id="ProtNLM"/>
    </source>
</evidence>
<proteinExistence type="predicted"/>
<keyword evidence="3" id="KW-1185">Reference proteome</keyword>
<sequence>MVKTAIFSTFTLRKEIMGPTKFTIIKKLKSNNRFNYTPRYYKGKEEVEDHKHATRFDAYADTLNDNDYAGQWRNARTSVRNRNNVEFNITVIAIIAVLVLIFLFIIDFDLSIFSMS</sequence>
<comment type="caution">
    <text evidence="2">The sequence shown here is derived from an EMBL/GenBank/DDBJ whole genome shotgun (WGS) entry which is preliminary data.</text>
</comment>
<organism evidence="2 3">
    <name type="scientific">Patiriisocius marinistellae</name>
    <dbReference type="NCBI Taxonomy" id="2494560"/>
    <lineage>
        <taxon>Bacteria</taxon>
        <taxon>Pseudomonadati</taxon>
        <taxon>Bacteroidota</taxon>
        <taxon>Flavobacteriia</taxon>
        <taxon>Flavobacteriales</taxon>
        <taxon>Flavobacteriaceae</taxon>
        <taxon>Patiriisocius</taxon>
    </lineage>
</organism>
<keyword evidence="1" id="KW-0472">Membrane</keyword>
<gene>
    <name evidence="2" type="ORF">ULMS_15910</name>
</gene>
<protein>
    <recommendedName>
        <fullName evidence="4">Riboflavin synthase subunit beta</fullName>
    </recommendedName>
</protein>
<dbReference type="AlphaFoldDB" id="A0A5J4FVW1"/>